<dbReference type="SMART" id="SM00744">
    <property type="entry name" value="RINGv"/>
    <property type="match status" value="1"/>
</dbReference>
<dbReference type="InterPro" id="IPR011016">
    <property type="entry name" value="Znf_RING-CH"/>
</dbReference>
<dbReference type="InterPro" id="IPR013083">
    <property type="entry name" value="Znf_RING/FYVE/PHD"/>
</dbReference>
<evidence type="ECO:0000256" key="1">
    <source>
        <dbReference type="ARBA" id="ARBA00004141"/>
    </source>
</evidence>
<name>A0ABR4QAU4_9CEST</name>
<evidence type="ECO:0000256" key="5">
    <source>
        <dbReference type="ARBA" id="ARBA00022771"/>
    </source>
</evidence>
<evidence type="ECO:0000313" key="14">
    <source>
        <dbReference type="Proteomes" id="UP001651158"/>
    </source>
</evidence>
<evidence type="ECO:0000256" key="11">
    <source>
        <dbReference type="SAM" id="Phobius"/>
    </source>
</evidence>
<sequence>MALICDRRDGVSASRAHAWSDLSSSLGESDDSSSTTTTTTTEPQLGPSTSRLLSIAASSPLLSSPSAYRMSRRIRNMRMVGSLRRRFVPFCRICYESDESTDEPKLECRGRLIAPCLCDGSMKYVHQWCLQHWIEVGGSKECELCQFRYSMRRQARWGRGTRMQKWKFFASEVVALLLTEWSIRSRAAFLTAALAALLCSLFLAGLVGLLVIGFVAAAAFLSLVWSLPKGGLRGCVGLPCLEFGVRGAGQLPVMSLRKAMPFSSSSVCTSTNFTVSCPLSRQGVLSEDYETSS</sequence>
<keyword evidence="14" id="KW-1185">Reference proteome</keyword>
<proteinExistence type="predicted"/>
<comment type="subcellular location">
    <subcellularLocation>
        <location evidence="1">Membrane</location>
        <topology evidence="1">Multi-pass membrane protein</topology>
    </subcellularLocation>
</comment>
<feature type="domain" description="RING-CH-type" evidence="12">
    <location>
        <begin position="83"/>
        <end position="152"/>
    </location>
</feature>
<accession>A0ABR4QAU4</accession>
<evidence type="ECO:0000256" key="7">
    <source>
        <dbReference type="ARBA" id="ARBA00022833"/>
    </source>
</evidence>
<dbReference type="Pfam" id="PF12906">
    <property type="entry name" value="RINGv"/>
    <property type="match status" value="1"/>
</dbReference>
<keyword evidence="3 11" id="KW-0812">Transmembrane</keyword>
<keyword evidence="7" id="KW-0862">Zinc</keyword>
<keyword evidence="2" id="KW-0808">Transferase</keyword>
<dbReference type="EMBL" id="JAKROA010000005">
    <property type="protein sequence ID" value="KAL5106687.1"/>
    <property type="molecule type" value="Genomic_DNA"/>
</dbReference>
<evidence type="ECO:0000256" key="8">
    <source>
        <dbReference type="ARBA" id="ARBA00022989"/>
    </source>
</evidence>
<feature type="transmembrane region" description="Helical" evidence="11">
    <location>
        <begin position="195"/>
        <end position="224"/>
    </location>
</feature>
<keyword evidence="6" id="KW-0833">Ubl conjugation pathway</keyword>
<dbReference type="PROSITE" id="PS51292">
    <property type="entry name" value="ZF_RING_CH"/>
    <property type="match status" value="1"/>
</dbReference>
<dbReference type="Proteomes" id="UP001651158">
    <property type="component" value="Unassembled WGS sequence"/>
</dbReference>
<keyword evidence="8 11" id="KW-1133">Transmembrane helix</keyword>
<reference evidence="13 14" key="1">
    <citation type="journal article" date="2022" name="Front. Cell. Infect. Microbiol.">
        <title>The Genomes of Two Strains of Taenia crassiceps the Animal Model for the Study of Human Cysticercosis.</title>
        <authorList>
            <person name="Bobes R.J."/>
            <person name="Estrada K."/>
            <person name="Rios-Valencia D.G."/>
            <person name="Calderon-Gallegos A."/>
            <person name="de la Torre P."/>
            <person name="Carrero J.C."/>
            <person name="Sanchez-Flores A."/>
            <person name="Laclette J.P."/>
        </authorList>
    </citation>
    <scope>NUCLEOTIDE SEQUENCE [LARGE SCALE GENOMIC DNA]</scope>
    <source>
        <strain evidence="13">WFUcys</strain>
    </source>
</reference>
<evidence type="ECO:0000256" key="9">
    <source>
        <dbReference type="ARBA" id="ARBA00023136"/>
    </source>
</evidence>
<comment type="caution">
    <text evidence="13">The sequence shown here is derived from an EMBL/GenBank/DDBJ whole genome shotgun (WGS) entry which is preliminary data.</text>
</comment>
<evidence type="ECO:0000256" key="4">
    <source>
        <dbReference type="ARBA" id="ARBA00022723"/>
    </source>
</evidence>
<evidence type="ECO:0000256" key="2">
    <source>
        <dbReference type="ARBA" id="ARBA00022679"/>
    </source>
</evidence>
<dbReference type="Gene3D" id="3.30.40.10">
    <property type="entry name" value="Zinc/RING finger domain, C3HC4 (zinc finger)"/>
    <property type="match status" value="1"/>
</dbReference>
<keyword evidence="4" id="KW-0479">Metal-binding</keyword>
<protein>
    <submittedName>
        <fullName evidence="13">E3 ubiquitin-protein ligase MARCHF3</fullName>
    </submittedName>
</protein>
<gene>
    <name evidence="13" type="ORF">TcWFU_003000</name>
</gene>
<evidence type="ECO:0000256" key="10">
    <source>
        <dbReference type="SAM" id="MobiDB-lite"/>
    </source>
</evidence>
<evidence type="ECO:0000256" key="3">
    <source>
        <dbReference type="ARBA" id="ARBA00022692"/>
    </source>
</evidence>
<dbReference type="CDD" id="cd16495">
    <property type="entry name" value="RING_CH-C4HC3_MARCH"/>
    <property type="match status" value="1"/>
</dbReference>
<evidence type="ECO:0000313" key="13">
    <source>
        <dbReference type="EMBL" id="KAL5106687.1"/>
    </source>
</evidence>
<evidence type="ECO:0000259" key="12">
    <source>
        <dbReference type="PROSITE" id="PS51292"/>
    </source>
</evidence>
<evidence type="ECO:0000256" key="6">
    <source>
        <dbReference type="ARBA" id="ARBA00022786"/>
    </source>
</evidence>
<dbReference type="PANTHER" id="PTHR46065:SF3">
    <property type="entry name" value="FI20425P1"/>
    <property type="match status" value="1"/>
</dbReference>
<dbReference type="PANTHER" id="PTHR46065">
    <property type="entry name" value="E3 UBIQUITIN-PROTEIN LIGASE MARCH 2/3 FAMILY MEMBER"/>
    <property type="match status" value="1"/>
</dbReference>
<keyword evidence="5" id="KW-0863">Zinc-finger</keyword>
<dbReference type="SUPFAM" id="SSF57850">
    <property type="entry name" value="RING/U-box"/>
    <property type="match status" value="1"/>
</dbReference>
<feature type="region of interest" description="Disordered" evidence="10">
    <location>
        <begin position="23"/>
        <end position="49"/>
    </location>
</feature>
<keyword evidence="9 11" id="KW-0472">Membrane</keyword>
<organism evidence="13 14">
    <name type="scientific">Taenia crassiceps</name>
    <dbReference type="NCBI Taxonomy" id="6207"/>
    <lineage>
        <taxon>Eukaryota</taxon>
        <taxon>Metazoa</taxon>
        <taxon>Spiralia</taxon>
        <taxon>Lophotrochozoa</taxon>
        <taxon>Platyhelminthes</taxon>
        <taxon>Cestoda</taxon>
        <taxon>Eucestoda</taxon>
        <taxon>Cyclophyllidea</taxon>
        <taxon>Taeniidae</taxon>
        <taxon>Taenia</taxon>
    </lineage>
</organism>